<accession>A0A1H5VYI7</accession>
<keyword evidence="2" id="KW-1185">Reference proteome</keyword>
<dbReference type="AlphaFoldDB" id="A0A1H5VYI7"/>
<gene>
    <name evidence="1" type="ORF">SAMN05444390_101879</name>
</gene>
<reference evidence="1 2" key="1">
    <citation type="submission" date="2016-10" db="EMBL/GenBank/DDBJ databases">
        <authorList>
            <person name="de Groot N.N."/>
        </authorList>
    </citation>
    <scope>NUCLEOTIDE SEQUENCE [LARGE SCALE GENOMIC DNA]</scope>
    <source>
        <strain evidence="1 2">DSM 22012</strain>
    </source>
</reference>
<evidence type="ECO:0000313" key="1">
    <source>
        <dbReference type="EMBL" id="SEF92056.1"/>
    </source>
</evidence>
<sequence length="216" mass="24914">MSAISGALEVPFVLDDQQATKLFAHLSDPDQNREEFDRLEQFDSRDLSAEIGVTMPEGYELRIIEHFNEHTELEIFVLNRAEKRVAFFNRVEKTDITLDRINPNKPVKQSMIWRQIRGDDAKATRDITEAVFFKKLVQEYNIVVSDSEQTRDGKRMWESLLYTAMKNPKFVAAVGDAKNGNVSFIRDEKSLATQEKWLWGQCEFHKDRLGVIATAA</sequence>
<dbReference type="OrthoDB" id="6456577at2"/>
<evidence type="ECO:0000313" key="2">
    <source>
        <dbReference type="Proteomes" id="UP000236745"/>
    </source>
</evidence>
<dbReference type="RefSeq" id="WP_104001833.1">
    <property type="nucleotide sequence ID" value="NZ_FNVQ01000001.1"/>
</dbReference>
<protein>
    <submittedName>
        <fullName evidence="1">Uncharacterized protein</fullName>
    </submittedName>
</protein>
<dbReference type="Proteomes" id="UP000236745">
    <property type="component" value="Unassembled WGS sequence"/>
</dbReference>
<organism evidence="1 2">
    <name type="scientific">Marinobacterium lutimaris</name>
    <dbReference type="NCBI Taxonomy" id="568106"/>
    <lineage>
        <taxon>Bacteria</taxon>
        <taxon>Pseudomonadati</taxon>
        <taxon>Pseudomonadota</taxon>
        <taxon>Gammaproteobacteria</taxon>
        <taxon>Oceanospirillales</taxon>
        <taxon>Oceanospirillaceae</taxon>
        <taxon>Marinobacterium</taxon>
    </lineage>
</organism>
<name>A0A1H5VYI7_9GAMM</name>
<proteinExistence type="predicted"/>
<dbReference type="EMBL" id="FNVQ01000001">
    <property type="protein sequence ID" value="SEF92056.1"/>
    <property type="molecule type" value="Genomic_DNA"/>
</dbReference>